<proteinExistence type="predicted"/>
<dbReference type="RefSeq" id="WP_066419980.1">
    <property type="nucleotide sequence ID" value="NZ_CP018866.1"/>
</dbReference>
<dbReference type="AlphaFoldDB" id="A0A223KVM4"/>
<accession>A0A223KVM4</accession>
<gene>
    <name evidence="1" type="ORF">BC6307_20340</name>
</gene>
<evidence type="ECO:0000313" key="1">
    <source>
        <dbReference type="EMBL" id="AST93447.1"/>
    </source>
</evidence>
<dbReference type="KEGG" id="bcoh:BC6307_20340"/>
<sequence length="83" mass="9078">MNKILVEIFLPAANMSFDVYIPVESKMSEILTLVSSLLSELSDGKYKATKDAVLCDAQTGIIFNINMAISELGIQHGSKLMLI</sequence>
<dbReference type="STRING" id="1314751.GCA_001591425_03981"/>
<dbReference type="Proteomes" id="UP000215224">
    <property type="component" value="Chromosome"/>
</dbReference>
<keyword evidence="1" id="KW-0489">Methyltransferase</keyword>
<dbReference type="GO" id="GO:0008168">
    <property type="term" value="F:methyltransferase activity"/>
    <property type="evidence" value="ECO:0007669"/>
    <property type="project" value="UniProtKB-KW"/>
</dbReference>
<evidence type="ECO:0000313" key="2">
    <source>
        <dbReference type="Proteomes" id="UP000215224"/>
    </source>
</evidence>
<dbReference type="EMBL" id="CP018866">
    <property type="protein sequence ID" value="AST93447.1"/>
    <property type="molecule type" value="Genomic_DNA"/>
</dbReference>
<dbReference type="GO" id="GO:0032259">
    <property type="term" value="P:methylation"/>
    <property type="evidence" value="ECO:0007669"/>
    <property type="project" value="UniProtKB-KW"/>
</dbReference>
<keyword evidence="2" id="KW-1185">Reference proteome</keyword>
<protein>
    <submittedName>
        <fullName evidence="1">Methyltransferase</fullName>
    </submittedName>
</protein>
<name>A0A223KVM4_9BACI</name>
<keyword evidence="1" id="KW-0808">Transferase</keyword>
<reference evidence="1 2" key="1">
    <citation type="submission" date="2016-12" db="EMBL/GenBank/DDBJ databases">
        <title>The whole genome sequencing and assembly of Bacillus cohnii DSM 6307T strain.</title>
        <authorList>
            <person name="Lee Y.-J."/>
            <person name="Yi H."/>
            <person name="Bahn Y.-S."/>
            <person name="Kim J.F."/>
            <person name="Lee D.-W."/>
        </authorList>
    </citation>
    <scope>NUCLEOTIDE SEQUENCE [LARGE SCALE GENOMIC DNA]</scope>
    <source>
        <strain evidence="1 2">DSM 6307</strain>
    </source>
</reference>
<organism evidence="1 2">
    <name type="scientific">Sutcliffiella cohnii</name>
    <dbReference type="NCBI Taxonomy" id="33932"/>
    <lineage>
        <taxon>Bacteria</taxon>
        <taxon>Bacillati</taxon>
        <taxon>Bacillota</taxon>
        <taxon>Bacilli</taxon>
        <taxon>Bacillales</taxon>
        <taxon>Bacillaceae</taxon>
        <taxon>Sutcliffiella</taxon>
    </lineage>
</organism>